<evidence type="ECO:0000259" key="10">
    <source>
        <dbReference type="Pfam" id="PF00590"/>
    </source>
</evidence>
<evidence type="ECO:0000256" key="2">
    <source>
        <dbReference type="ARBA" id="ARBA00005879"/>
    </source>
</evidence>
<dbReference type="InterPro" id="IPR050161">
    <property type="entry name" value="Siro_Cobalamin_biosynth"/>
</dbReference>
<keyword evidence="6" id="KW-0949">S-adenosyl-L-methionine</keyword>
<evidence type="ECO:0000256" key="3">
    <source>
        <dbReference type="ARBA" id="ARBA00012162"/>
    </source>
</evidence>
<dbReference type="GO" id="GO:0004851">
    <property type="term" value="F:uroporphyrin-III C-methyltransferase activity"/>
    <property type="evidence" value="ECO:0007669"/>
    <property type="project" value="UniProtKB-EC"/>
</dbReference>
<dbReference type="EC" id="2.1.1.107" evidence="3"/>
<keyword evidence="7" id="KW-0627">Porphyrin biosynthesis</keyword>
<dbReference type="Proteomes" id="UP001166251">
    <property type="component" value="Unassembled WGS sequence"/>
</dbReference>
<dbReference type="InterPro" id="IPR035996">
    <property type="entry name" value="4pyrrol_Methylase_sf"/>
</dbReference>
<evidence type="ECO:0000256" key="7">
    <source>
        <dbReference type="ARBA" id="ARBA00023244"/>
    </source>
</evidence>
<keyword evidence="5 9" id="KW-0808">Transferase</keyword>
<evidence type="ECO:0000256" key="4">
    <source>
        <dbReference type="ARBA" id="ARBA00022603"/>
    </source>
</evidence>
<evidence type="ECO:0000256" key="9">
    <source>
        <dbReference type="RuleBase" id="RU003960"/>
    </source>
</evidence>
<dbReference type="InterPro" id="IPR006366">
    <property type="entry name" value="CobA/CysG_C"/>
</dbReference>
<keyword evidence="12" id="KW-1185">Reference proteome</keyword>
<organism evidence="11 12">
    <name type="scientific">Neiella holothuriorum</name>
    <dbReference type="NCBI Taxonomy" id="2870530"/>
    <lineage>
        <taxon>Bacteria</taxon>
        <taxon>Pseudomonadati</taxon>
        <taxon>Pseudomonadota</taxon>
        <taxon>Gammaproteobacteria</taxon>
        <taxon>Alteromonadales</taxon>
        <taxon>Echinimonadaceae</taxon>
        <taxon>Neiella</taxon>
    </lineage>
</organism>
<dbReference type="InterPro" id="IPR000878">
    <property type="entry name" value="4pyrrol_Mease"/>
</dbReference>
<evidence type="ECO:0000313" key="11">
    <source>
        <dbReference type="EMBL" id="MBW8191080.1"/>
    </source>
</evidence>
<dbReference type="RefSeq" id="WP_220103762.1">
    <property type="nucleotide sequence ID" value="NZ_JAHZSS010000008.1"/>
</dbReference>
<name>A0ABS7EFG8_9GAMM</name>
<comment type="similarity">
    <text evidence="2 9">Belongs to the precorrin methyltransferase family.</text>
</comment>
<reference evidence="11" key="1">
    <citation type="submission" date="2021-07" db="EMBL/GenBank/DDBJ databases">
        <title>Neiella marina sp. nov., isolated from the intestinal content of sea cucumber Apostichopus japonicus.</title>
        <authorList>
            <person name="Bai X."/>
        </authorList>
    </citation>
    <scope>NUCLEOTIDE SEQUENCE</scope>
    <source>
        <strain evidence="11">126</strain>
    </source>
</reference>
<feature type="domain" description="Tetrapyrrole methylase" evidence="10">
    <location>
        <begin position="21"/>
        <end position="230"/>
    </location>
</feature>
<dbReference type="Pfam" id="PF00590">
    <property type="entry name" value="TP_methylase"/>
    <property type="match status" value="1"/>
</dbReference>
<dbReference type="InterPro" id="IPR014776">
    <property type="entry name" value="4pyrrole_Mease_sub2"/>
</dbReference>
<dbReference type="InterPro" id="IPR003043">
    <property type="entry name" value="Uropor_MeTrfase_CS"/>
</dbReference>
<sequence length="267" mass="28166">MAHSQMLSIPGQLLSAPTANISLVGAGPGDVGLLTINALLRIQQAEIVLFDYLVSEQILSLLPANCQRYCVGKRAGQHSMTQDAINQLLAKVAATGKRVVRLKGGDPFIFGRGAEEMQVLLDQGHHVEVIPGITAASGCAAYAGIPLTHRDVAQSATVVTGYCKAEGKSPDWAQMAVTNSTVVVYMGLFKAAKIAAELIHHGRAASTPVAIIEKGCTPEQRVVECQLNNLAQTIDAASIQSPALLVIGEVVAMRLQQPEADIQENVA</sequence>
<gene>
    <name evidence="11" type="primary">cobA</name>
    <name evidence="11" type="ORF">K0504_08545</name>
</gene>
<dbReference type="CDD" id="cd11642">
    <property type="entry name" value="SUMT"/>
    <property type="match status" value="1"/>
</dbReference>
<accession>A0ABS7EFG8</accession>
<dbReference type="PANTHER" id="PTHR45790">
    <property type="entry name" value="SIROHEME SYNTHASE-RELATED"/>
    <property type="match status" value="1"/>
</dbReference>
<evidence type="ECO:0000256" key="6">
    <source>
        <dbReference type="ARBA" id="ARBA00022691"/>
    </source>
</evidence>
<comment type="pathway">
    <text evidence="1">Cofactor biosynthesis; adenosylcobalamin biosynthesis.</text>
</comment>
<evidence type="ECO:0000313" key="12">
    <source>
        <dbReference type="Proteomes" id="UP001166251"/>
    </source>
</evidence>
<dbReference type="Gene3D" id="3.40.1010.10">
    <property type="entry name" value="Cobalt-precorrin-4 Transmethylase, Domain 1"/>
    <property type="match status" value="1"/>
</dbReference>
<dbReference type="SUPFAM" id="SSF53790">
    <property type="entry name" value="Tetrapyrrole methylase"/>
    <property type="match status" value="1"/>
</dbReference>
<keyword evidence="4 9" id="KW-0489">Methyltransferase</keyword>
<dbReference type="Gene3D" id="3.30.950.10">
    <property type="entry name" value="Methyltransferase, Cobalt-precorrin-4 Transmethylase, Domain 2"/>
    <property type="match status" value="1"/>
</dbReference>
<dbReference type="PANTHER" id="PTHR45790:SF1">
    <property type="entry name" value="SIROHEME SYNTHASE"/>
    <property type="match status" value="1"/>
</dbReference>
<comment type="pathway">
    <text evidence="8">Porphyrin-containing compound metabolism; siroheme biosynthesis; precorrin-2 from uroporphyrinogen III: step 1/1.</text>
</comment>
<evidence type="ECO:0000256" key="5">
    <source>
        <dbReference type="ARBA" id="ARBA00022679"/>
    </source>
</evidence>
<proteinExistence type="inferred from homology"/>
<protein>
    <recommendedName>
        <fullName evidence="3">uroporphyrinogen-III C-methyltransferase</fullName>
        <ecNumber evidence="3">2.1.1.107</ecNumber>
    </recommendedName>
</protein>
<dbReference type="NCBIfam" id="NF004790">
    <property type="entry name" value="PRK06136.1"/>
    <property type="match status" value="1"/>
</dbReference>
<dbReference type="PROSITE" id="PS00840">
    <property type="entry name" value="SUMT_2"/>
    <property type="match status" value="1"/>
</dbReference>
<dbReference type="EMBL" id="JAHZSS010000008">
    <property type="protein sequence ID" value="MBW8191080.1"/>
    <property type="molecule type" value="Genomic_DNA"/>
</dbReference>
<evidence type="ECO:0000256" key="1">
    <source>
        <dbReference type="ARBA" id="ARBA00004953"/>
    </source>
</evidence>
<dbReference type="GO" id="GO:0032259">
    <property type="term" value="P:methylation"/>
    <property type="evidence" value="ECO:0007669"/>
    <property type="project" value="UniProtKB-KW"/>
</dbReference>
<comment type="caution">
    <text evidence="11">The sequence shown here is derived from an EMBL/GenBank/DDBJ whole genome shotgun (WGS) entry which is preliminary data.</text>
</comment>
<dbReference type="InterPro" id="IPR014777">
    <property type="entry name" value="4pyrrole_Mease_sub1"/>
</dbReference>
<dbReference type="NCBIfam" id="TIGR01469">
    <property type="entry name" value="cobA_cysG_Cterm"/>
    <property type="match status" value="1"/>
</dbReference>
<evidence type="ECO:0000256" key="8">
    <source>
        <dbReference type="ARBA" id="ARBA00025705"/>
    </source>
</evidence>